<dbReference type="Proteomes" id="UP001596043">
    <property type="component" value="Unassembled WGS sequence"/>
</dbReference>
<protein>
    <recommendedName>
        <fullName evidence="3">Lipocalin-like domain-containing protein</fullName>
    </recommendedName>
</protein>
<comment type="caution">
    <text evidence="1">The sequence shown here is derived from an EMBL/GenBank/DDBJ whole genome shotgun (WGS) entry which is preliminary data.</text>
</comment>
<organism evidence="1 2">
    <name type="scientific">Dokdonia ponticola</name>
    <dbReference type="NCBI Taxonomy" id="2041041"/>
    <lineage>
        <taxon>Bacteria</taxon>
        <taxon>Pseudomonadati</taxon>
        <taxon>Bacteroidota</taxon>
        <taxon>Flavobacteriia</taxon>
        <taxon>Flavobacteriales</taxon>
        <taxon>Flavobacteriaceae</taxon>
        <taxon>Dokdonia</taxon>
    </lineage>
</organism>
<sequence>MRILIILTLILGINSCKAQSISENELIGKWILVAETDSFPDDIEPLTENDSDSESESDSKAELKATLTFNKDKTIFINQMGNEYNATYKLTDSTLTLGNRIYIIVRLDIEKLIYKVKDHLFDKNYEYKKAE</sequence>
<evidence type="ECO:0000313" key="1">
    <source>
        <dbReference type="EMBL" id="MFC4634519.1"/>
    </source>
</evidence>
<accession>A0ABV9HZ72</accession>
<keyword evidence="2" id="KW-1185">Reference proteome</keyword>
<name>A0ABV9HZ72_9FLAO</name>
<dbReference type="EMBL" id="JBHSFV010000006">
    <property type="protein sequence ID" value="MFC4634519.1"/>
    <property type="molecule type" value="Genomic_DNA"/>
</dbReference>
<reference evidence="2" key="1">
    <citation type="journal article" date="2019" name="Int. J. Syst. Evol. Microbiol.">
        <title>The Global Catalogue of Microorganisms (GCM) 10K type strain sequencing project: providing services to taxonomists for standard genome sequencing and annotation.</title>
        <authorList>
            <consortium name="The Broad Institute Genomics Platform"/>
            <consortium name="The Broad Institute Genome Sequencing Center for Infectious Disease"/>
            <person name="Wu L."/>
            <person name="Ma J."/>
        </authorList>
    </citation>
    <scope>NUCLEOTIDE SEQUENCE [LARGE SCALE GENOMIC DNA]</scope>
    <source>
        <strain evidence="2">YJ-61-S</strain>
    </source>
</reference>
<proteinExistence type="predicted"/>
<dbReference type="RefSeq" id="WP_379978855.1">
    <property type="nucleotide sequence ID" value="NZ_JBHSFV010000006.1"/>
</dbReference>
<evidence type="ECO:0008006" key="3">
    <source>
        <dbReference type="Google" id="ProtNLM"/>
    </source>
</evidence>
<evidence type="ECO:0000313" key="2">
    <source>
        <dbReference type="Proteomes" id="UP001596043"/>
    </source>
</evidence>
<gene>
    <name evidence="1" type="ORF">ACFO3O_11410</name>
</gene>